<proteinExistence type="predicted"/>
<evidence type="ECO:0000313" key="2">
    <source>
        <dbReference type="EMBL" id="RUS74233.1"/>
    </source>
</evidence>
<accession>A0A3S0ZC15</accession>
<sequence length="156" mass="17389">MSFRNSSKPNPYNQDLNEGLVYDSKCLDKDATSLALPASLQAQFKSDSANEYDDSQLDNYWALQGKTLKGLTPGSESKAFTLEEELGEGGDWVLCPSKSEVPDADYAPNLRTRRPPNPKKLAKATARSKRVKRKNNKEPDVLIIIDLHMDIGPIMF</sequence>
<protein>
    <submittedName>
        <fullName evidence="2">Uncharacterized protein</fullName>
    </submittedName>
</protein>
<dbReference type="Proteomes" id="UP000271974">
    <property type="component" value="Unassembled WGS sequence"/>
</dbReference>
<reference evidence="2 3" key="1">
    <citation type="submission" date="2019-01" db="EMBL/GenBank/DDBJ databases">
        <title>A draft genome assembly of the solar-powered sea slug Elysia chlorotica.</title>
        <authorList>
            <person name="Cai H."/>
            <person name="Li Q."/>
            <person name="Fang X."/>
            <person name="Li J."/>
            <person name="Curtis N.E."/>
            <person name="Altenburger A."/>
            <person name="Shibata T."/>
            <person name="Feng M."/>
            <person name="Maeda T."/>
            <person name="Schwartz J.A."/>
            <person name="Shigenobu S."/>
            <person name="Lundholm N."/>
            <person name="Nishiyama T."/>
            <person name="Yang H."/>
            <person name="Hasebe M."/>
            <person name="Li S."/>
            <person name="Pierce S.K."/>
            <person name="Wang J."/>
        </authorList>
    </citation>
    <scope>NUCLEOTIDE SEQUENCE [LARGE SCALE GENOMIC DNA]</scope>
    <source>
        <strain evidence="2">EC2010</strain>
        <tissue evidence="2">Whole organism of an adult</tissue>
    </source>
</reference>
<comment type="caution">
    <text evidence="2">The sequence shown here is derived from an EMBL/GenBank/DDBJ whole genome shotgun (WGS) entry which is preliminary data.</text>
</comment>
<gene>
    <name evidence="2" type="ORF">EGW08_018001</name>
</gene>
<evidence type="ECO:0000256" key="1">
    <source>
        <dbReference type="SAM" id="MobiDB-lite"/>
    </source>
</evidence>
<feature type="compositionally biased region" description="Basic residues" evidence="1">
    <location>
        <begin position="111"/>
        <end position="134"/>
    </location>
</feature>
<organism evidence="2 3">
    <name type="scientific">Elysia chlorotica</name>
    <name type="common">Eastern emerald elysia</name>
    <name type="synonym">Sea slug</name>
    <dbReference type="NCBI Taxonomy" id="188477"/>
    <lineage>
        <taxon>Eukaryota</taxon>
        <taxon>Metazoa</taxon>
        <taxon>Spiralia</taxon>
        <taxon>Lophotrochozoa</taxon>
        <taxon>Mollusca</taxon>
        <taxon>Gastropoda</taxon>
        <taxon>Heterobranchia</taxon>
        <taxon>Euthyneura</taxon>
        <taxon>Panpulmonata</taxon>
        <taxon>Sacoglossa</taxon>
        <taxon>Placobranchoidea</taxon>
        <taxon>Plakobranchidae</taxon>
        <taxon>Elysia</taxon>
    </lineage>
</organism>
<name>A0A3S0ZC15_ELYCH</name>
<feature type="region of interest" description="Disordered" evidence="1">
    <location>
        <begin position="103"/>
        <end position="134"/>
    </location>
</feature>
<evidence type="ECO:0000313" key="3">
    <source>
        <dbReference type="Proteomes" id="UP000271974"/>
    </source>
</evidence>
<keyword evidence="3" id="KW-1185">Reference proteome</keyword>
<dbReference type="AlphaFoldDB" id="A0A3S0ZC15"/>
<dbReference type="OrthoDB" id="10636879at2759"/>
<dbReference type="EMBL" id="RQTK01000852">
    <property type="protein sequence ID" value="RUS74233.1"/>
    <property type="molecule type" value="Genomic_DNA"/>
</dbReference>